<keyword evidence="4" id="KW-1185">Reference proteome</keyword>
<dbReference type="Proteomes" id="UP000261580">
    <property type="component" value="Unassembled WGS sequence"/>
</dbReference>
<dbReference type="AlphaFoldDB" id="A0A3Q4H1P4"/>
<dbReference type="FunFam" id="1.10.357.70:FF:000003">
    <property type="entry name" value="exocyst complex component 3-like protein 2"/>
    <property type="match status" value="1"/>
</dbReference>
<evidence type="ECO:0000256" key="2">
    <source>
        <dbReference type="SAM" id="MobiDB-lite"/>
    </source>
</evidence>
<organism evidence="3 4">
    <name type="scientific">Neolamprologus brichardi</name>
    <name type="common">Fairy cichlid</name>
    <name type="synonym">Lamprologus brichardi</name>
    <dbReference type="NCBI Taxonomy" id="32507"/>
    <lineage>
        <taxon>Eukaryota</taxon>
        <taxon>Metazoa</taxon>
        <taxon>Chordata</taxon>
        <taxon>Craniata</taxon>
        <taxon>Vertebrata</taxon>
        <taxon>Euteleostomi</taxon>
        <taxon>Actinopterygii</taxon>
        <taxon>Neopterygii</taxon>
        <taxon>Teleostei</taxon>
        <taxon>Neoteleostei</taxon>
        <taxon>Acanthomorphata</taxon>
        <taxon>Ovalentaria</taxon>
        <taxon>Cichlomorphae</taxon>
        <taxon>Cichliformes</taxon>
        <taxon>Cichlidae</taxon>
        <taxon>African cichlids</taxon>
        <taxon>Pseudocrenilabrinae</taxon>
        <taxon>Lamprologini</taxon>
        <taxon>Neolamprologus</taxon>
    </lineage>
</organism>
<dbReference type="Bgee" id="ENSNBRG00000007912">
    <property type="expression patterns" value="Expressed in skeletal muscle tissue and 1 other cell type or tissue"/>
</dbReference>
<feature type="region of interest" description="Disordered" evidence="2">
    <location>
        <begin position="207"/>
        <end position="229"/>
    </location>
</feature>
<dbReference type="Pfam" id="PF06046">
    <property type="entry name" value="Sec6"/>
    <property type="match status" value="1"/>
</dbReference>
<evidence type="ECO:0000313" key="3">
    <source>
        <dbReference type="Ensembl" id="ENSNBRP00000010192.1"/>
    </source>
</evidence>
<dbReference type="STRING" id="32507.ENSNBRP00000010192"/>
<protein>
    <submittedName>
        <fullName evidence="3">Exocyst complex component 3-like</fullName>
    </submittedName>
</protein>
<comment type="similarity">
    <text evidence="1">Belongs to the SEC6 family.</text>
</comment>
<feature type="compositionally biased region" description="Basic and acidic residues" evidence="2">
    <location>
        <begin position="884"/>
        <end position="896"/>
    </location>
</feature>
<feature type="region of interest" description="Disordered" evidence="2">
    <location>
        <begin position="125"/>
        <end position="153"/>
    </location>
</feature>
<evidence type="ECO:0000256" key="1">
    <source>
        <dbReference type="ARBA" id="ARBA00009447"/>
    </source>
</evidence>
<dbReference type="GeneTree" id="ENSGT01030000234613"/>
<dbReference type="Ensembl" id="ENSNBRT00000010480.1">
    <property type="protein sequence ID" value="ENSNBRP00000010192.1"/>
    <property type="gene ID" value="ENSNBRG00000007912.1"/>
</dbReference>
<reference evidence="3" key="1">
    <citation type="submission" date="2025-08" db="UniProtKB">
        <authorList>
            <consortium name="Ensembl"/>
        </authorList>
    </citation>
    <scope>IDENTIFICATION</scope>
</reference>
<proteinExistence type="inferred from homology"/>
<feature type="region of interest" description="Disordered" evidence="2">
    <location>
        <begin position="71"/>
        <end position="94"/>
    </location>
</feature>
<dbReference type="GO" id="GO:0051601">
    <property type="term" value="P:exocyst localization"/>
    <property type="evidence" value="ECO:0007669"/>
    <property type="project" value="TreeGrafter"/>
</dbReference>
<feature type="region of interest" description="Disordered" evidence="2">
    <location>
        <begin position="869"/>
        <end position="896"/>
    </location>
</feature>
<dbReference type="Gene3D" id="1.10.357.70">
    <property type="entry name" value="Exocyst complex component Sec6, C-terminal domain"/>
    <property type="match status" value="1"/>
</dbReference>
<name>A0A3Q4H1P4_NEOBR</name>
<dbReference type="InterPro" id="IPR042532">
    <property type="entry name" value="EXOC3/Sec6_C"/>
</dbReference>
<dbReference type="GO" id="GO:0006887">
    <property type="term" value="P:exocytosis"/>
    <property type="evidence" value="ECO:0007669"/>
    <property type="project" value="InterPro"/>
</dbReference>
<evidence type="ECO:0000313" key="4">
    <source>
        <dbReference type="Proteomes" id="UP000261580"/>
    </source>
</evidence>
<feature type="compositionally biased region" description="Acidic residues" evidence="2">
    <location>
        <begin position="217"/>
        <end position="227"/>
    </location>
</feature>
<reference evidence="3" key="2">
    <citation type="submission" date="2025-09" db="UniProtKB">
        <authorList>
            <consortium name="Ensembl"/>
        </authorList>
    </citation>
    <scope>IDENTIFICATION</scope>
</reference>
<dbReference type="GO" id="GO:0000149">
    <property type="term" value="F:SNARE binding"/>
    <property type="evidence" value="ECO:0007669"/>
    <property type="project" value="TreeGrafter"/>
</dbReference>
<accession>A0A3Q4H1P4</accession>
<feature type="compositionally biased region" description="Polar residues" evidence="2">
    <location>
        <begin position="127"/>
        <end position="142"/>
    </location>
</feature>
<dbReference type="PANTHER" id="PTHR21292:SF18">
    <property type="entry name" value="TUMOR NECROSIS FACTOR ALPHA-INDUCED PROTEIN 2"/>
    <property type="match status" value="1"/>
</dbReference>
<dbReference type="PANTHER" id="PTHR21292">
    <property type="entry name" value="EXOCYST COMPLEX COMPONENT SEC6-RELATED"/>
    <property type="match status" value="1"/>
</dbReference>
<dbReference type="InterPro" id="IPR010326">
    <property type="entry name" value="EXOC3/Sec6"/>
</dbReference>
<dbReference type="GO" id="GO:0000145">
    <property type="term" value="C:exocyst"/>
    <property type="evidence" value="ECO:0007669"/>
    <property type="project" value="InterPro"/>
</dbReference>
<sequence>MPILKKLPGRSKNIRDLNELKDLKELNELKDLNKNLNPFEDVDLDDDDDRNRGDMGLIMGEVKGNLQLKSSCDGEEEENEVNAGKHGAGNPKVKPLRGTLERICGVSPLKTLGKLGKGLRISGRSVWGNSTPHYSPGDSNTLPAEKEKRKGVRRSSEGIMTLLRFTGRRKEERRESLPCGDLSVGNEVETSRRSSFLRMVSLGKLKRESMSDKASQETEEEMEEAEDPVVKTREPLSVLEILQLVNHRDLLLADTHIQELERECELLSLLPNTTPPTLTPTLCPSTPPSIRRKAKDVELLYEALQKEMWDVVRESLRQPSAGPNLGLVVLVIQQEEHADAAWALREETKPEQEVPRIQPSQRPRRLKMKWRQAVAEAADWSLPHQVDTQAGQLASYLERLKCRMVDDLDAARRNAISIYPEEFAAFQVYVESYHRAVAKRLHTITSGPLQITDVYSLLDWFYNIYNRDVLGTIGTTTPINYSTLDGILPQETVDRLEQDCISVVRDKVTTELIHVLDEEERRWAQTLHIEEYQSHLACSVIQRVKVDLDRSTSVNQFLGARVARCSLIGLADFIYSFQRKVEMFHDSQAEFGDRGDGYVSRTIALVNCCPPLRSFVDRCRQCDPQGSEESAQKANSSLDRIINQSVRVLTDRLFDHIRPFFDKLMKRKWLNNTEAFEAIEASIKQHFKKFRRMDSPPYQTLVGEVHRRVLVEYVRAIMRGRLMCTSSKMRKRMAFRLQDEAKQLKGLFKDLESSSSWLDSIICHLADIILLEDTPSIQMEVAVLVKEFPDIRKKHVSTLLNVRGMMRQAERQEILNVVKDFECSSALMCRDHALFSDIPITSEVHCISLGFLRLAMTVSNWFSEHRPRRRGRVSIRNATPQPAENKEDASKLHRED</sequence>
<feature type="compositionally biased region" description="Basic and acidic residues" evidence="2">
    <location>
        <begin position="207"/>
        <end position="216"/>
    </location>
</feature>
<dbReference type="OMA" id="ANCVPPF"/>